<dbReference type="InterPro" id="IPR013324">
    <property type="entry name" value="RNA_pol_sigma_r3/r4-like"/>
</dbReference>
<feature type="compositionally biased region" description="Low complexity" evidence="6">
    <location>
        <begin position="328"/>
        <end position="342"/>
    </location>
</feature>
<dbReference type="PANTHER" id="PTHR43133">
    <property type="entry name" value="RNA POLYMERASE ECF-TYPE SIGMA FACTO"/>
    <property type="match status" value="1"/>
</dbReference>
<evidence type="ECO:0000256" key="5">
    <source>
        <dbReference type="ARBA" id="ARBA00023163"/>
    </source>
</evidence>
<sequence>MQDDAARALAELYRRHRAAVLAYARRFASAHTADDLASEAFTRTLHAVRQGAGPAGSWRPYLCVVVRNTAAQDAKAQRVHGQFADFEAWSESLPDTTEPERTLLRNEETLLLIRSFRSLPERWQAVLWHRLVDERATAEVAQLLGLTPSGVSTLLARAQEGLRTAYLQAHIREGGDAECQHYAGLMGSVVRNRGTRHRGLVRHLDGCDRCSTAFADIEHLNARLRALAPFALLLGWGSTDLSGSTPSGSSSAATKASGGSIAPDAGWMAAHPWLLSLTAAATAATAASVIAFTGSGLTTATNPQAAPLSAVSPTTAPIAGALFPAGTTAAAQEPTAQPSQAAVTPKPSPSRPTSVAPAPSRSAAPAPSRSAAPAPSRSATDQSAEGRLLTLLNERRRELGLPEVERSGSLAQAARTCVQKNAQQANLEHCGHEVLFQGGIGTSPERIIEAWFNSPGHRKALTYPGSRNAGPAIVTNAEGTAIFAAINIDT</sequence>
<keyword evidence="4" id="KW-0238">DNA-binding</keyword>
<dbReference type="InterPro" id="IPR007627">
    <property type="entry name" value="RNA_pol_sigma70_r2"/>
</dbReference>
<feature type="compositionally biased region" description="Low complexity" evidence="6">
    <location>
        <begin position="351"/>
        <end position="385"/>
    </location>
</feature>
<dbReference type="Pfam" id="PF00188">
    <property type="entry name" value="CAP"/>
    <property type="match status" value="1"/>
</dbReference>
<proteinExistence type="inferred from homology"/>
<evidence type="ECO:0000259" key="7">
    <source>
        <dbReference type="Pfam" id="PF00188"/>
    </source>
</evidence>
<dbReference type="InterPro" id="IPR014044">
    <property type="entry name" value="CAP_dom"/>
</dbReference>
<keyword evidence="10" id="KW-1185">Reference proteome</keyword>
<dbReference type="PANTHER" id="PTHR43133:SF8">
    <property type="entry name" value="RNA POLYMERASE SIGMA FACTOR HI_1459-RELATED"/>
    <property type="match status" value="1"/>
</dbReference>
<dbReference type="CDD" id="cd05379">
    <property type="entry name" value="CAP_bacterial"/>
    <property type="match status" value="1"/>
</dbReference>
<dbReference type="InterPro" id="IPR039425">
    <property type="entry name" value="RNA_pol_sigma-70-like"/>
</dbReference>
<comment type="similarity">
    <text evidence="1">Belongs to the sigma-70 factor family. ECF subfamily.</text>
</comment>
<keyword evidence="5" id="KW-0804">Transcription</keyword>
<dbReference type="Gene3D" id="3.40.33.10">
    <property type="entry name" value="CAP"/>
    <property type="match status" value="1"/>
</dbReference>
<dbReference type="SUPFAM" id="SSF88946">
    <property type="entry name" value="Sigma2 domain of RNA polymerase sigma factors"/>
    <property type="match status" value="1"/>
</dbReference>
<dbReference type="NCBIfam" id="TIGR02937">
    <property type="entry name" value="sigma70-ECF"/>
    <property type="match status" value="1"/>
</dbReference>
<name>A0ABW8EFA0_STRT5</name>
<protein>
    <submittedName>
        <fullName evidence="9">Sigma-70 family RNA polymerase sigma factor</fullName>
    </submittedName>
</protein>
<dbReference type="InterPro" id="IPR013325">
    <property type="entry name" value="RNA_pol_sigma_r2"/>
</dbReference>
<reference evidence="9 10" key="1">
    <citation type="submission" date="2024-10" db="EMBL/GenBank/DDBJ databases">
        <title>The Natural Products Discovery Center: Release of the First 8490 Sequenced Strains for Exploring Actinobacteria Biosynthetic Diversity.</title>
        <authorList>
            <person name="Kalkreuter E."/>
            <person name="Kautsar S.A."/>
            <person name="Yang D."/>
            <person name="Bader C.D."/>
            <person name="Teijaro C.N."/>
            <person name="Fluegel L."/>
            <person name="Davis C.M."/>
            <person name="Simpson J.R."/>
            <person name="Lauterbach L."/>
            <person name="Steele A.D."/>
            <person name="Gui C."/>
            <person name="Meng S."/>
            <person name="Li G."/>
            <person name="Viehrig K."/>
            <person name="Ye F."/>
            <person name="Su P."/>
            <person name="Kiefer A.F."/>
            <person name="Nichols A."/>
            <person name="Cepeda A.J."/>
            <person name="Yan W."/>
            <person name="Fan B."/>
            <person name="Jiang Y."/>
            <person name="Adhikari A."/>
            <person name="Zheng C.-J."/>
            <person name="Schuster L."/>
            <person name="Cowan T.M."/>
            <person name="Smanski M.J."/>
            <person name="Chevrette M.G."/>
            <person name="De Carvalho L.P.S."/>
            <person name="Shen B."/>
        </authorList>
    </citation>
    <scope>NUCLEOTIDE SEQUENCE [LARGE SCALE GENOMIC DNA]</scope>
    <source>
        <strain evidence="9 10">NPDC087220</strain>
    </source>
</reference>
<evidence type="ECO:0000256" key="4">
    <source>
        <dbReference type="ARBA" id="ARBA00023125"/>
    </source>
</evidence>
<dbReference type="InterPro" id="IPR035940">
    <property type="entry name" value="CAP_sf"/>
</dbReference>
<evidence type="ECO:0000256" key="2">
    <source>
        <dbReference type="ARBA" id="ARBA00023015"/>
    </source>
</evidence>
<dbReference type="Gene3D" id="1.10.1740.10">
    <property type="match status" value="1"/>
</dbReference>
<dbReference type="SUPFAM" id="SSF88659">
    <property type="entry name" value="Sigma3 and sigma4 domains of RNA polymerase sigma factors"/>
    <property type="match status" value="1"/>
</dbReference>
<dbReference type="EMBL" id="JBIUYY010000004">
    <property type="protein sequence ID" value="MFJ2821915.1"/>
    <property type="molecule type" value="Genomic_DNA"/>
</dbReference>
<evidence type="ECO:0000256" key="3">
    <source>
        <dbReference type="ARBA" id="ARBA00023082"/>
    </source>
</evidence>
<dbReference type="Gene3D" id="1.10.10.10">
    <property type="entry name" value="Winged helix-like DNA-binding domain superfamily/Winged helix DNA-binding domain"/>
    <property type="match status" value="1"/>
</dbReference>
<comment type="caution">
    <text evidence="9">The sequence shown here is derived from an EMBL/GenBank/DDBJ whole genome shotgun (WGS) entry which is preliminary data.</text>
</comment>
<dbReference type="InterPro" id="IPR036388">
    <property type="entry name" value="WH-like_DNA-bd_sf"/>
</dbReference>
<organism evidence="9 10">
    <name type="scientific">Streptomyces toxytricini</name>
    <name type="common">Actinomyces toxytricini</name>
    <dbReference type="NCBI Taxonomy" id="67369"/>
    <lineage>
        <taxon>Bacteria</taxon>
        <taxon>Bacillati</taxon>
        <taxon>Actinomycetota</taxon>
        <taxon>Actinomycetes</taxon>
        <taxon>Kitasatosporales</taxon>
        <taxon>Streptomycetaceae</taxon>
        <taxon>Streptomyces</taxon>
    </lineage>
</organism>
<feature type="domain" description="SCP" evidence="7">
    <location>
        <begin position="389"/>
        <end position="481"/>
    </location>
</feature>
<keyword evidence="3" id="KW-0731">Sigma factor</keyword>
<keyword evidence="2" id="KW-0805">Transcription regulation</keyword>
<dbReference type="Proteomes" id="UP001617351">
    <property type="component" value="Unassembled WGS sequence"/>
</dbReference>
<dbReference type="Pfam" id="PF04542">
    <property type="entry name" value="Sigma70_r2"/>
    <property type="match status" value="1"/>
</dbReference>
<dbReference type="RefSeq" id="WP_402380162.1">
    <property type="nucleotide sequence ID" value="NZ_JBIUYY010000004.1"/>
</dbReference>
<evidence type="ECO:0000313" key="9">
    <source>
        <dbReference type="EMBL" id="MFJ2821915.1"/>
    </source>
</evidence>
<evidence type="ECO:0000259" key="8">
    <source>
        <dbReference type="Pfam" id="PF04542"/>
    </source>
</evidence>
<evidence type="ECO:0000256" key="6">
    <source>
        <dbReference type="SAM" id="MobiDB-lite"/>
    </source>
</evidence>
<feature type="domain" description="RNA polymerase sigma-70 region 2" evidence="8">
    <location>
        <begin position="12"/>
        <end position="77"/>
    </location>
</feature>
<evidence type="ECO:0000313" key="10">
    <source>
        <dbReference type="Proteomes" id="UP001617351"/>
    </source>
</evidence>
<gene>
    <name evidence="9" type="ORF">ACIO7M_12460</name>
</gene>
<dbReference type="InterPro" id="IPR014284">
    <property type="entry name" value="RNA_pol_sigma-70_dom"/>
</dbReference>
<accession>A0ABW8EFA0</accession>
<dbReference type="SUPFAM" id="SSF55797">
    <property type="entry name" value="PR-1-like"/>
    <property type="match status" value="1"/>
</dbReference>
<evidence type="ECO:0000256" key="1">
    <source>
        <dbReference type="ARBA" id="ARBA00010641"/>
    </source>
</evidence>
<feature type="region of interest" description="Disordered" evidence="6">
    <location>
        <begin position="328"/>
        <end position="385"/>
    </location>
</feature>